<dbReference type="GO" id="GO:0043190">
    <property type="term" value="C:ATP-binding cassette (ABC) transporter complex"/>
    <property type="evidence" value="ECO:0007669"/>
    <property type="project" value="InterPro"/>
</dbReference>
<comment type="caution">
    <text evidence="8">The sequence shown here is derived from an EMBL/GenBank/DDBJ whole genome shotgun (WGS) entry which is preliminary data.</text>
</comment>
<reference evidence="8 9" key="1">
    <citation type="submission" date="2020-04" db="EMBL/GenBank/DDBJ databases">
        <title>MicrobeNet Type strains.</title>
        <authorList>
            <person name="Nicholson A.C."/>
        </authorList>
    </citation>
    <scope>NUCLEOTIDE SEQUENCE [LARGE SCALE GENOMIC DNA]</scope>
    <source>
        <strain evidence="8 9">ATCC 23612</strain>
    </source>
</reference>
<keyword evidence="5" id="KW-0046">Antibiotic resistance</keyword>
<evidence type="ECO:0000313" key="8">
    <source>
        <dbReference type="EMBL" id="NKY97294.1"/>
    </source>
</evidence>
<evidence type="ECO:0000313" key="9">
    <source>
        <dbReference type="Proteomes" id="UP000553209"/>
    </source>
</evidence>
<dbReference type="InterPro" id="IPR000412">
    <property type="entry name" value="ABC_2_transport"/>
</dbReference>
<dbReference type="GO" id="GO:0140359">
    <property type="term" value="F:ABC-type transporter activity"/>
    <property type="evidence" value="ECO:0007669"/>
    <property type="project" value="InterPro"/>
</dbReference>
<proteinExistence type="predicted"/>
<evidence type="ECO:0000256" key="6">
    <source>
        <dbReference type="SAM" id="Phobius"/>
    </source>
</evidence>
<dbReference type="Proteomes" id="UP000553209">
    <property type="component" value="Unassembled WGS sequence"/>
</dbReference>
<dbReference type="Pfam" id="PF01061">
    <property type="entry name" value="ABC2_membrane"/>
    <property type="match status" value="1"/>
</dbReference>
<keyword evidence="2 6" id="KW-0812">Transmembrane</keyword>
<evidence type="ECO:0000256" key="2">
    <source>
        <dbReference type="ARBA" id="ARBA00022692"/>
    </source>
</evidence>
<dbReference type="EMBL" id="JAAXPG010000004">
    <property type="protein sequence ID" value="NKY97294.1"/>
    <property type="molecule type" value="Genomic_DNA"/>
</dbReference>
<keyword evidence="4 6" id="KW-0472">Membrane</keyword>
<feature type="transmembrane region" description="Helical" evidence="6">
    <location>
        <begin position="26"/>
        <end position="45"/>
    </location>
</feature>
<dbReference type="PANTHER" id="PTHR43229:SF2">
    <property type="entry name" value="NODULATION PROTEIN J"/>
    <property type="match status" value="1"/>
</dbReference>
<keyword evidence="3 6" id="KW-1133">Transmembrane helix</keyword>
<evidence type="ECO:0000256" key="1">
    <source>
        <dbReference type="ARBA" id="ARBA00004141"/>
    </source>
</evidence>
<protein>
    <submittedName>
        <fullName evidence="8">ABC transporter permease</fullName>
    </submittedName>
</protein>
<sequence>MRSLALGFGLGFSFQTRRMAGSVDSYFALVGAPFFTAVFLSMVLYSGRADLASYTVVAPTLMTLWTAALMFAGEMISDDRDNGRLEPLVASPVSVPMLVFGRLCGAMLVSVPAFALSVGVAGLLFGFWVTVHHPVVFMLAAVATALSTAATATALSALFIAAPGARIVQNTLSMPVFLLSGVMVPVALFPGWLEGLSRVLYLSWGADLMRDALEPGPVESVAPRLAAVVLLGALALAFGSATLVRFLRRARAEGTLSRI</sequence>
<keyword evidence="9" id="KW-1185">Reference proteome</keyword>
<feature type="transmembrane region" description="Helical" evidence="6">
    <location>
        <begin position="51"/>
        <end position="72"/>
    </location>
</feature>
<name>A0A7X6MB26_9ACTN</name>
<feature type="transmembrane region" description="Helical" evidence="6">
    <location>
        <begin position="106"/>
        <end position="129"/>
    </location>
</feature>
<evidence type="ECO:0000259" key="7">
    <source>
        <dbReference type="Pfam" id="PF01061"/>
    </source>
</evidence>
<dbReference type="AlphaFoldDB" id="A0A7X6MB26"/>
<organism evidence="8 9">
    <name type="scientific">Nocardiopsis alborubida</name>
    <dbReference type="NCBI Taxonomy" id="146802"/>
    <lineage>
        <taxon>Bacteria</taxon>
        <taxon>Bacillati</taxon>
        <taxon>Actinomycetota</taxon>
        <taxon>Actinomycetes</taxon>
        <taxon>Streptosporangiales</taxon>
        <taxon>Nocardiopsidaceae</taxon>
        <taxon>Nocardiopsis</taxon>
    </lineage>
</organism>
<dbReference type="PIRSF" id="PIRSF006648">
    <property type="entry name" value="DrrB"/>
    <property type="match status" value="1"/>
</dbReference>
<feature type="transmembrane region" description="Helical" evidence="6">
    <location>
        <begin position="172"/>
        <end position="193"/>
    </location>
</feature>
<evidence type="ECO:0000256" key="4">
    <source>
        <dbReference type="ARBA" id="ARBA00023136"/>
    </source>
</evidence>
<dbReference type="GO" id="GO:0046677">
    <property type="term" value="P:response to antibiotic"/>
    <property type="evidence" value="ECO:0007669"/>
    <property type="project" value="UniProtKB-KW"/>
</dbReference>
<feature type="transmembrane region" description="Helical" evidence="6">
    <location>
        <begin position="135"/>
        <end position="160"/>
    </location>
</feature>
<comment type="subcellular location">
    <subcellularLocation>
        <location evidence="1">Membrane</location>
        <topology evidence="1">Multi-pass membrane protein</topology>
    </subcellularLocation>
</comment>
<dbReference type="InterPro" id="IPR013525">
    <property type="entry name" value="ABC2_TM"/>
</dbReference>
<evidence type="ECO:0000256" key="3">
    <source>
        <dbReference type="ARBA" id="ARBA00022989"/>
    </source>
</evidence>
<dbReference type="PANTHER" id="PTHR43229">
    <property type="entry name" value="NODULATION PROTEIN J"/>
    <property type="match status" value="1"/>
</dbReference>
<feature type="domain" description="ABC-2 type transporter transmembrane" evidence="7">
    <location>
        <begin position="15"/>
        <end position="212"/>
    </location>
</feature>
<dbReference type="InterPro" id="IPR051784">
    <property type="entry name" value="Nod_factor_ABC_transporter"/>
</dbReference>
<feature type="transmembrane region" description="Helical" evidence="6">
    <location>
        <begin position="225"/>
        <end position="247"/>
    </location>
</feature>
<accession>A0A7X6MB26</accession>
<evidence type="ECO:0000256" key="5">
    <source>
        <dbReference type="ARBA" id="ARBA00023251"/>
    </source>
</evidence>
<gene>
    <name evidence="8" type="ORF">HGB44_06350</name>
</gene>
<dbReference type="RefSeq" id="WP_082768503.1">
    <property type="nucleotide sequence ID" value="NZ_JAAXPG010000004.1"/>
</dbReference>